<dbReference type="InterPro" id="IPR019931">
    <property type="entry name" value="LPXTG_anchor"/>
</dbReference>
<dbReference type="InterPro" id="IPR008454">
    <property type="entry name" value="Collagen-bd_Cna-like_B-typ_dom"/>
</dbReference>
<feature type="region of interest" description="Disordered" evidence="6">
    <location>
        <begin position="1818"/>
        <end position="1864"/>
    </location>
</feature>
<evidence type="ECO:0000256" key="2">
    <source>
        <dbReference type="ARBA" id="ARBA00022512"/>
    </source>
</evidence>
<dbReference type="Gene3D" id="2.60.40.1140">
    <property type="entry name" value="Collagen-binding surface protein Cna, B-type domain"/>
    <property type="match status" value="14"/>
</dbReference>
<dbReference type="RefSeq" id="WP_010781855.1">
    <property type="nucleotide sequence ID" value="NZ_ASWH01000001.1"/>
</dbReference>
<keyword evidence="7" id="KW-1133">Transmembrane helix</keyword>
<dbReference type="InterPro" id="IPR011252">
    <property type="entry name" value="Fibrogen-bd_dom1"/>
</dbReference>
<feature type="domain" description="Gram-positive cocci surface proteins LPxTG" evidence="8">
    <location>
        <begin position="1865"/>
        <end position="1898"/>
    </location>
</feature>
<keyword evidence="3" id="KW-0964">Secreted</keyword>
<dbReference type="Gene3D" id="2.60.40.10">
    <property type="entry name" value="Immunoglobulins"/>
    <property type="match status" value="1"/>
</dbReference>
<evidence type="ECO:0000256" key="7">
    <source>
        <dbReference type="SAM" id="Phobius"/>
    </source>
</evidence>
<sequence length="1898" mass="216649">MKNSNFLLKKKIRYTSNLLLTLVLLGGCLVNLLSAVTVKATGVYNGDQYVTETKLEKKDGEPIVNGGSMSIAQNYYLTYEWEVPDNTFYQGDTLLFSIPKEFKIINQFTFPLVDPEGEEVALAKVMGNDTEGYRIEMTFTTDYIETHSDVSGSFRMEYTLNQKYVKGDETITLPLPDGNITIDVPHYDEPGGGGGIGAGDSQKLTKQGTVKNGIKYNPETGKYDLPQRYIEWEINLGLGKLTDSIGKDNFDQVDRIVIEDTPKDQKIVSMSLYQESWADDDWGWRKAFFKDIPFDYGTIKESDVALKKDPTNSYVQSFSYNVWPYIQQQLKEAINEETVLNEVAIDYYAEPLEFLTETTTLTNDATVKIYYKDGSEGEKWTLSESVEWNVADGEINGKVSDVAFKKIDGNTQAPLPGAKFDLYKKGIDGKYALKKSGITSDEQGIVHANKLTTGDYYFIETQSPAGYPDPEDPRVLDFTVETKDLGGSQNIKDLGEVKNYQENTKIDLSVEKKWEDGNNQDGIRPQSIKVQLYGDNRPIGDNVSLDENNHWRHTWEELEEKDNGTVIQYEVKETSTVPRYETSVTGNGTNTITITNKHTPEVTEVRGEKTWVDDDNHQNSRPNEVTIELYGNGTLRDTKKTNKQNNWQYEFINLPKNENGKTIVYTVKEQPVENYHPEYNGFDIVNTYQPGRTNISVKKKWEDKNNQDGIRPNAIQVQLKGDGKAIGAPVTLDQQNDWYHTWEDLEKAENGKVITYTVEEVSDSGKYKVEVSEEKEYQFTLTNHYTPEVIDIKGKKNWQDNQNEQGNRPKKITVELYGNGELIDTKKTTAKDDWSYSFINLPKNSQGSPINYEVKEQSVLDYEASYSGHDITNTYRPELTKVSVKKEWDDKNDQDGIRPDTIQVQLKGNGKPIGDAVLLNEKGDWSHTWEDLEKRKDGENIDYTVEEVSDSGKYKVEMTKEGDYHLVLTNHYKPEEVDVKGTKKWEDNQNEQGNRPSAITVELYGDGKLIDTQKTTAANNWTYHFTGLPKNNQGIPIHYEVKEQYVEDYQPSYSGFDITNTYHPELVSVSVKKEWNDKDDQDGIRPSTIQVQLKGNGQPIGAPVDLDEKSGWSHTWEELEKRENGKKINYTVEEVGDLGKYTVDMVKENDYQILLTNSYRPEEIAIHGKKMWDDNQDEKGNRPAKITVELYGNGALVATQDTTAASNWAYSFTNLPKNNQGKAIDYEVKEQDVEDYEASYSGFDITNTYHPVLAKVTVKKEWDDKGNQDGIQPQSINVQLKGNGKSIGDPVTLDEKGDWSHTWENLEKRENGKKIDYTVEEVSDPGKYTVETVKENEYRIVLTNHYTPEEIDIHGNKRWQDNDDQDGMRPNEIQIHLIANNRPDPVDTQIVKPDANGHWSYTFTGLPKKENGKDIDYSIKEEAVSEYEFSSEKTEDPTVINLTNTHKVRKTQVEVKKSWDDKDDQDGIRPHAIQVQLLADGERCGEPVELSDANQWKHSWTDLDERKGGKVIEYKVEEVTIDSEYASTINQIDKEHIEVVNTHKPEETEIYGTKSWDDSDDKEGQRPEKIVVRLFGDGQEVAKKTVTAEDNWNYHFTHLPKNNKGKEIVYTVAEDRIVDYTAEIHGTDIINKYTPGVTSIQVTKKWEDENNQDGIRPNQVLVQLFADGLPVGEPVGLNETNQWTHQWENLVARAYGKEINYSVKEIDVPKDYVAETKEIDKEHIVLTNHHVPEKVKITGSKHWEDDNNKYKERPDSITVNLFADGKKVATKEVKESDHWNYEFSDLPKFEKGKEILYTVSENEVKNYTSRIDGFTITNTYTPKERIPSPPKEDTPTKKLPNTSENQQPIPHSKTTANSESTKGLLPKTGSKALGYLSWLGIVLLLLLLVSYRYTRRQR</sequence>
<dbReference type="OrthoDB" id="1744455at2"/>
<comment type="subcellular location">
    <subcellularLocation>
        <location evidence="1">Secreted</location>
        <location evidence="1">Cell wall</location>
        <topology evidence="1">Peptidoglycan-anchor</topology>
    </subcellularLocation>
</comment>
<dbReference type="InterPro" id="IPR041171">
    <property type="entry name" value="SDR_Ig"/>
</dbReference>
<accession>R2XFG7</accession>
<dbReference type="Pfam" id="PF05738">
    <property type="entry name" value="Cna_B"/>
    <property type="match status" value="14"/>
</dbReference>
<feature type="transmembrane region" description="Helical" evidence="7">
    <location>
        <begin position="1872"/>
        <end position="1891"/>
    </location>
</feature>
<keyword evidence="2" id="KW-0134">Cell wall</keyword>
<keyword evidence="12" id="KW-1185">Reference proteome</keyword>
<dbReference type="GO" id="GO:0007155">
    <property type="term" value="P:cell adhesion"/>
    <property type="evidence" value="ECO:0007669"/>
    <property type="project" value="InterPro"/>
</dbReference>
<dbReference type="PATRIC" id="fig|1158614.3.peg.3490"/>
<feature type="compositionally biased region" description="Basic and acidic residues" evidence="6">
    <location>
        <begin position="1822"/>
        <end position="1836"/>
    </location>
</feature>
<dbReference type="SUPFAM" id="SSF49401">
    <property type="entry name" value="Bacterial adhesins"/>
    <property type="match status" value="1"/>
</dbReference>
<evidence type="ECO:0000256" key="6">
    <source>
        <dbReference type="SAM" id="MobiDB-lite"/>
    </source>
</evidence>
<dbReference type="InterPro" id="IPR013783">
    <property type="entry name" value="Ig-like_fold"/>
</dbReference>
<evidence type="ECO:0000256" key="3">
    <source>
        <dbReference type="ARBA" id="ARBA00022525"/>
    </source>
</evidence>
<dbReference type="CDD" id="cd00222">
    <property type="entry name" value="CollagenBindB"/>
    <property type="match status" value="14"/>
</dbReference>
<dbReference type="NCBIfam" id="TIGR01167">
    <property type="entry name" value="LPXTG_anchor"/>
    <property type="match status" value="1"/>
</dbReference>
<dbReference type="eggNOG" id="COG4932">
    <property type="taxonomic scope" value="Bacteria"/>
</dbReference>
<evidence type="ECO:0000313" key="11">
    <source>
        <dbReference type="Proteomes" id="UP000013750"/>
    </source>
</evidence>
<proteinExistence type="predicted"/>
<dbReference type="Pfam" id="PF17802">
    <property type="entry name" value="SpaA"/>
    <property type="match status" value="1"/>
</dbReference>
<gene>
    <name evidence="10" type="ORF">I592_00451</name>
    <name evidence="9" type="ORF">UKC_03511</name>
</gene>
<keyword evidence="7" id="KW-0472">Membrane</keyword>
<evidence type="ECO:0000256" key="4">
    <source>
        <dbReference type="ARBA" id="ARBA00022729"/>
    </source>
</evidence>
<dbReference type="Gene3D" id="2.60.40.1280">
    <property type="match status" value="1"/>
</dbReference>
<dbReference type="Proteomes" id="UP000013750">
    <property type="component" value="Unassembled WGS sequence"/>
</dbReference>
<dbReference type="HOGENOM" id="CLU_002287_0_1_9"/>
<evidence type="ECO:0000313" key="12">
    <source>
        <dbReference type="Proteomes" id="UP000014160"/>
    </source>
</evidence>
<dbReference type="EMBL" id="AJDQ01000012">
    <property type="protein sequence ID" value="EOI53559.1"/>
    <property type="molecule type" value="Genomic_DNA"/>
</dbReference>
<evidence type="ECO:0000259" key="8">
    <source>
        <dbReference type="PROSITE" id="PS50847"/>
    </source>
</evidence>
<reference evidence="10 12" key="2">
    <citation type="submission" date="2013-03" db="EMBL/GenBank/DDBJ databases">
        <title>The Genome Sequence of Enterococcus gilvus ATCC BAA-350 (PacBio/Illumina hybrid assembly).</title>
        <authorList>
            <consortium name="The Broad Institute Genomics Platform"/>
            <consortium name="The Broad Institute Genome Sequencing Center for Infectious Disease"/>
            <person name="Earl A."/>
            <person name="Russ C."/>
            <person name="Gilmore M."/>
            <person name="Surin D."/>
            <person name="Walker B."/>
            <person name="Young S."/>
            <person name="Zeng Q."/>
            <person name="Gargeya S."/>
            <person name="Fitzgerald M."/>
            <person name="Haas B."/>
            <person name="Abouelleil A."/>
            <person name="Allen A.W."/>
            <person name="Alvarado L."/>
            <person name="Arachchi H.M."/>
            <person name="Berlin A.M."/>
            <person name="Chapman S.B."/>
            <person name="Gainer-Dewar J."/>
            <person name="Goldberg J."/>
            <person name="Griggs A."/>
            <person name="Gujja S."/>
            <person name="Hansen M."/>
            <person name="Howarth C."/>
            <person name="Imamovic A."/>
            <person name="Ireland A."/>
            <person name="Larimer J."/>
            <person name="McCowan C."/>
            <person name="Murphy C."/>
            <person name="Pearson M."/>
            <person name="Poon T.W."/>
            <person name="Priest M."/>
            <person name="Roberts A."/>
            <person name="Saif S."/>
            <person name="Shea T."/>
            <person name="Sisk P."/>
            <person name="Sykes S."/>
            <person name="Wortman J."/>
            <person name="Nusbaum C."/>
            <person name="Birren B."/>
        </authorList>
    </citation>
    <scope>NUCLEOTIDE SEQUENCE [LARGE SCALE GENOMIC DNA]</scope>
    <source>
        <strain evidence="10 12">ATCC BAA-350</strain>
    </source>
</reference>
<evidence type="ECO:0000256" key="5">
    <source>
        <dbReference type="ARBA" id="ARBA00023088"/>
    </source>
</evidence>
<dbReference type="EMBL" id="ASWH01000001">
    <property type="protein sequence ID" value="EOW81166.1"/>
    <property type="molecule type" value="Genomic_DNA"/>
</dbReference>
<organism evidence="9 11">
    <name type="scientific">Enterococcus gilvus ATCC BAA-350</name>
    <dbReference type="NCBI Taxonomy" id="1158614"/>
    <lineage>
        <taxon>Bacteria</taxon>
        <taxon>Bacillati</taxon>
        <taxon>Bacillota</taxon>
        <taxon>Bacilli</taxon>
        <taxon>Lactobacillales</taxon>
        <taxon>Enterococcaceae</taxon>
        <taxon>Enterococcus</taxon>
    </lineage>
</organism>
<name>R2XFG7_9ENTE</name>
<reference evidence="9 11" key="1">
    <citation type="submission" date="2013-02" db="EMBL/GenBank/DDBJ databases">
        <title>The Genome Sequence of Enterococcus gilvus ATCC BAA-350.</title>
        <authorList>
            <consortium name="The Broad Institute Genome Sequencing Platform"/>
            <consortium name="The Broad Institute Genome Sequencing Center for Infectious Disease"/>
            <person name="Earl A.M."/>
            <person name="Gilmore M.S."/>
            <person name="Lebreton F."/>
            <person name="Walker B."/>
            <person name="Young S.K."/>
            <person name="Zeng Q."/>
            <person name="Gargeya S."/>
            <person name="Fitzgerald M."/>
            <person name="Haas B."/>
            <person name="Abouelleil A."/>
            <person name="Alvarado L."/>
            <person name="Arachchi H.M."/>
            <person name="Berlin A.M."/>
            <person name="Chapman S.B."/>
            <person name="Dewar J."/>
            <person name="Goldberg J."/>
            <person name="Griggs A."/>
            <person name="Gujja S."/>
            <person name="Hansen M."/>
            <person name="Howarth C."/>
            <person name="Imamovic A."/>
            <person name="Larimer J."/>
            <person name="McCowan C."/>
            <person name="Murphy C."/>
            <person name="Neiman D."/>
            <person name="Pearson M."/>
            <person name="Priest M."/>
            <person name="Roberts A."/>
            <person name="Saif S."/>
            <person name="Shea T."/>
            <person name="Sisk P."/>
            <person name="Sykes S."/>
            <person name="Wortman J."/>
            <person name="Nusbaum C."/>
            <person name="Birren B."/>
        </authorList>
    </citation>
    <scope>NUCLEOTIDE SEQUENCE [LARGE SCALE GENOMIC DNA]</scope>
    <source>
        <strain evidence="9 11">ATCC BAA-350</strain>
    </source>
</reference>
<evidence type="ECO:0000256" key="1">
    <source>
        <dbReference type="ARBA" id="ARBA00004168"/>
    </source>
</evidence>
<dbReference type="PROSITE" id="PS50847">
    <property type="entry name" value="GRAM_POS_ANCHORING"/>
    <property type="match status" value="1"/>
</dbReference>
<keyword evidence="4" id="KW-0732">Signal</keyword>
<comment type="caution">
    <text evidence="9">The sequence shown here is derived from an EMBL/GenBank/DDBJ whole genome shotgun (WGS) entry which is preliminary data.</text>
</comment>
<feature type="compositionally biased region" description="Polar residues" evidence="6">
    <location>
        <begin position="1839"/>
        <end position="1861"/>
    </location>
</feature>
<dbReference type="PROSITE" id="PS51257">
    <property type="entry name" value="PROKAR_LIPOPROTEIN"/>
    <property type="match status" value="1"/>
</dbReference>
<keyword evidence="5" id="KW-0572">Peptidoglycan-anchor</keyword>
<dbReference type="SUPFAM" id="SSF49478">
    <property type="entry name" value="Cna protein B-type domain"/>
    <property type="match status" value="14"/>
</dbReference>
<dbReference type="Pfam" id="PF17961">
    <property type="entry name" value="Big_8"/>
    <property type="match status" value="1"/>
</dbReference>
<keyword evidence="7" id="KW-0812">Transmembrane</keyword>
<evidence type="ECO:0000313" key="9">
    <source>
        <dbReference type="EMBL" id="EOI53559.1"/>
    </source>
</evidence>
<dbReference type="InterPro" id="IPR041033">
    <property type="entry name" value="SpaA_PFL_dom_1"/>
</dbReference>
<dbReference type="InterPro" id="IPR008966">
    <property type="entry name" value="Adhesion_dom_sf"/>
</dbReference>
<protein>
    <submittedName>
        <fullName evidence="9">LPXTG-domain-containing protein cell wall anchor domain</fullName>
    </submittedName>
</protein>
<dbReference type="Proteomes" id="UP000014160">
    <property type="component" value="Unassembled WGS sequence"/>
</dbReference>
<evidence type="ECO:0000313" key="10">
    <source>
        <dbReference type="EMBL" id="EOW81166.1"/>
    </source>
</evidence>